<dbReference type="Proteomes" id="UP000317043">
    <property type="component" value="Unassembled WGS sequence"/>
</dbReference>
<evidence type="ECO:0000256" key="5">
    <source>
        <dbReference type="ARBA" id="ARBA00023186"/>
    </source>
</evidence>
<sequence>MQTPVWLAVDLGTTHTVAVVGRGDQRPRPLLFDDSPLLPSGVFLSADGTMHTGKDAWRLARTEPDRFEPYPKRRIDDGTVLLGDRELSISQLFATILRRVASEAVGSGMSPRGVVLTHPADWGPVRRQVLEQAATEAGFDDVRLLPEPIAAAAYCTRELERDIPDKGSVAIFDFGGGTFDVAVVQRDPDSSTGWRTLAVGGLDDLGGLDVDNTLVGHLGQLVSDRDSALWQRIHQPDSPVDRRDRQAFWTEVRAVKEMLSRASTAPVALPGDGMVNLHLTRDELTRLADPLIARAVDETRRTLQRAEVEPSKLSVLLLVGGSSRMPQVATSLHAKFGIAPLVPDQPELPVAYGALAHAMTEAPQPPSTSSPRWAGVEGVSPPGGQPSPPVSSPPGDGWSSPPVSTPPVSTPPTGWSPPTSGPPTSGGPTGNWGTTPPTVTQGFPVGSSGVNIPTGTPQQGRRVFALPMIMALVTVLIVVLAIGGTMLVRGFDGAGDDLAGDKDDQQTAVVGPETESTGTADLGPLFDYTITGSGAASITATEDTVVVGEVSGGQTTFTAFSADGEELWSKSHELEPTGLSMTVVGDLILVDAESSATDEGETMRAVVSLEDGKLLWKKKWSDFIDIAVYGTDLIVEQQHGIYDNAVIKLDLTTGKQKWSHAGPDGLWLLETRVAAATYWDEGEPGDGEMLPFASAMYDNLVAGDKIVDLNPDTGDGRVRDAGNGKSIVSGSVPLEGEEWTVFEDLIIGKLSDDASPGRATLAAYSLSNLDKVWDIPLDAGHDIGTVKPCGPTLVCAEIDTSGNNETHHTVAVDITSGEEAWSFGVDWSTDESWYATNTGIIFGNHVFDTVEAAVLIDFNGTGLLGGETFVFVNAVRDGMAVFNSAVNDGINQVQQISIVDTANGETIGTQSIGGSHRPHLTVMAGDLVAVHTSDNTVEVFSIPQG</sequence>
<dbReference type="InterPro" id="IPR015943">
    <property type="entry name" value="WD40/YVTN_repeat-like_dom_sf"/>
</dbReference>
<dbReference type="PANTHER" id="PTHR19375">
    <property type="entry name" value="HEAT SHOCK PROTEIN 70KDA"/>
    <property type="match status" value="1"/>
</dbReference>
<protein>
    <submittedName>
        <fullName evidence="9">Putative pyrroloquinoline-quinone binding quinoprotein</fullName>
    </submittedName>
</protein>
<dbReference type="Pfam" id="PF00012">
    <property type="entry name" value="HSP70"/>
    <property type="match status" value="1"/>
</dbReference>
<evidence type="ECO:0000256" key="1">
    <source>
        <dbReference type="ARBA" id="ARBA00007381"/>
    </source>
</evidence>
<evidence type="ECO:0000256" key="4">
    <source>
        <dbReference type="ARBA" id="ARBA00023016"/>
    </source>
</evidence>
<dbReference type="Gene3D" id="3.90.640.10">
    <property type="entry name" value="Actin, Chain A, domain 4"/>
    <property type="match status" value="1"/>
</dbReference>
<keyword evidence="5" id="KW-0143">Chaperone</keyword>
<dbReference type="InterPro" id="IPR043129">
    <property type="entry name" value="ATPase_NBD"/>
</dbReference>
<feature type="region of interest" description="Disordered" evidence="6">
    <location>
        <begin position="361"/>
        <end position="454"/>
    </location>
</feature>
<evidence type="ECO:0000259" key="8">
    <source>
        <dbReference type="Pfam" id="PF13360"/>
    </source>
</evidence>
<evidence type="ECO:0000313" key="9">
    <source>
        <dbReference type="EMBL" id="TQL77233.1"/>
    </source>
</evidence>
<dbReference type="SUPFAM" id="SSF50969">
    <property type="entry name" value="YVTN repeat-like/Quinoprotein amine dehydrogenase"/>
    <property type="match status" value="1"/>
</dbReference>
<dbReference type="SUPFAM" id="SSF53067">
    <property type="entry name" value="Actin-like ATPase domain"/>
    <property type="match status" value="2"/>
</dbReference>
<comment type="similarity">
    <text evidence="1">Belongs to the heat shock protein 70 family.</text>
</comment>
<comment type="caution">
    <text evidence="9">The sequence shown here is derived from an EMBL/GenBank/DDBJ whole genome shotgun (WGS) entry which is preliminary data.</text>
</comment>
<feature type="compositionally biased region" description="Pro residues" evidence="6">
    <location>
        <begin position="383"/>
        <end position="392"/>
    </location>
</feature>
<dbReference type="Pfam" id="PF13360">
    <property type="entry name" value="PQQ_2"/>
    <property type="match status" value="1"/>
</dbReference>
<dbReference type="InterPro" id="IPR013126">
    <property type="entry name" value="Hsp_70_fam"/>
</dbReference>
<dbReference type="FunCoup" id="A0A543AXF3">
    <property type="interactions" value="6"/>
</dbReference>
<dbReference type="PRINTS" id="PR00301">
    <property type="entry name" value="HEATSHOCK70"/>
</dbReference>
<gene>
    <name evidence="9" type="ORF">FB566_2785</name>
</gene>
<dbReference type="AlphaFoldDB" id="A0A543AXF3"/>
<keyword evidence="7" id="KW-0812">Transmembrane</keyword>
<feature type="domain" description="Pyrrolo-quinoline quinone repeat" evidence="8">
    <location>
        <begin position="558"/>
        <end position="716"/>
    </location>
</feature>
<evidence type="ECO:0000256" key="3">
    <source>
        <dbReference type="ARBA" id="ARBA00022840"/>
    </source>
</evidence>
<keyword evidence="3" id="KW-0067">ATP-binding</keyword>
<dbReference type="Gene3D" id="2.130.10.10">
    <property type="entry name" value="YVTN repeat-like/Quinoprotein amine dehydrogenase"/>
    <property type="match status" value="1"/>
</dbReference>
<evidence type="ECO:0000256" key="2">
    <source>
        <dbReference type="ARBA" id="ARBA00022741"/>
    </source>
</evidence>
<dbReference type="SUPFAM" id="SSF50998">
    <property type="entry name" value="Quinoprotein alcohol dehydrogenase-like"/>
    <property type="match status" value="1"/>
</dbReference>
<feature type="transmembrane region" description="Helical" evidence="7">
    <location>
        <begin position="464"/>
        <end position="488"/>
    </location>
</feature>
<dbReference type="Gene3D" id="3.30.420.40">
    <property type="match status" value="2"/>
</dbReference>
<organism evidence="9 10">
    <name type="scientific">Stackebrandtia endophytica</name>
    <dbReference type="NCBI Taxonomy" id="1496996"/>
    <lineage>
        <taxon>Bacteria</taxon>
        <taxon>Bacillati</taxon>
        <taxon>Actinomycetota</taxon>
        <taxon>Actinomycetes</taxon>
        <taxon>Glycomycetales</taxon>
        <taxon>Glycomycetaceae</taxon>
        <taxon>Stackebrandtia</taxon>
    </lineage>
</organism>
<proteinExistence type="inferred from homology"/>
<dbReference type="InParanoid" id="A0A543AXF3"/>
<dbReference type="InterPro" id="IPR011047">
    <property type="entry name" value="Quinoprotein_ADH-like_sf"/>
</dbReference>
<dbReference type="InterPro" id="IPR018181">
    <property type="entry name" value="Heat_shock_70_CS"/>
</dbReference>
<dbReference type="RefSeq" id="WP_142039812.1">
    <property type="nucleotide sequence ID" value="NZ_JBHTGS010000001.1"/>
</dbReference>
<dbReference type="GO" id="GO:0140662">
    <property type="term" value="F:ATP-dependent protein folding chaperone"/>
    <property type="evidence" value="ECO:0007669"/>
    <property type="project" value="InterPro"/>
</dbReference>
<dbReference type="EMBL" id="VFOW01000001">
    <property type="protein sequence ID" value="TQL77233.1"/>
    <property type="molecule type" value="Genomic_DNA"/>
</dbReference>
<keyword evidence="10" id="KW-1185">Reference proteome</keyword>
<keyword evidence="7" id="KW-1133">Transmembrane helix</keyword>
<keyword evidence="4" id="KW-0346">Stress response</keyword>
<evidence type="ECO:0000256" key="6">
    <source>
        <dbReference type="SAM" id="MobiDB-lite"/>
    </source>
</evidence>
<dbReference type="InterPro" id="IPR002372">
    <property type="entry name" value="PQQ_rpt_dom"/>
</dbReference>
<dbReference type="InterPro" id="IPR011044">
    <property type="entry name" value="Quino_amine_DH_bsu"/>
</dbReference>
<feature type="compositionally biased region" description="Low complexity" evidence="6">
    <location>
        <begin position="431"/>
        <end position="440"/>
    </location>
</feature>
<feature type="region of interest" description="Disordered" evidence="6">
    <location>
        <begin position="502"/>
        <end position="522"/>
    </location>
</feature>
<dbReference type="PROSITE" id="PS01036">
    <property type="entry name" value="HSP70_3"/>
    <property type="match status" value="1"/>
</dbReference>
<evidence type="ECO:0000313" key="10">
    <source>
        <dbReference type="Proteomes" id="UP000317043"/>
    </source>
</evidence>
<keyword evidence="2" id="KW-0547">Nucleotide-binding</keyword>
<name>A0A543AXF3_9ACTN</name>
<evidence type="ECO:0000256" key="7">
    <source>
        <dbReference type="SAM" id="Phobius"/>
    </source>
</evidence>
<dbReference type="OrthoDB" id="5165105at2"/>
<dbReference type="GO" id="GO:0005524">
    <property type="term" value="F:ATP binding"/>
    <property type="evidence" value="ECO:0007669"/>
    <property type="project" value="UniProtKB-KW"/>
</dbReference>
<reference evidence="9 10" key="1">
    <citation type="submission" date="2019-06" db="EMBL/GenBank/DDBJ databases">
        <title>Sequencing the genomes of 1000 actinobacteria strains.</title>
        <authorList>
            <person name="Klenk H.-P."/>
        </authorList>
    </citation>
    <scope>NUCLEOTIDE SEQUENCE [LARGE SCALE GENOMIC DNA]</scope>
    <source>
        <strain evidence="9 10">DSM 45928</strain>
    </source>
</reference>
<accession>A0A543AXF3</accession>
<keyword evidence="7" id="KW-0472">Membrane</keyword>
<feature type="compositionally biased region" description="Low complexity" evidence="6">
    <location>
        <begin position="393"/>
        <end position="402"/>
    </location>
</feature>